<feature type="compositionally biased region" description="Acidic residues" evidence="1">
    <location>
        <begin position="11"/>
        <end position="22"/>
    </location>
</feature>
<sequence length="74" mass="7700">MSFLSMHYDTDSDSADDLDFEPANDFSSDSADSASDMDEAMDSTDGDGEVQVDSTSADVSSTDTGALAKATTKT</sequence>
<evidence type="ECO:0000313" key="3">
    <source>
        <dbReference type="Proteomes" id="UP000749646"/>
    </source>
</evidence>
<feature type="compositionally biased region" description="Acidic residues" evidence="1">
    <location>
        <begin position="35"/>
        <end position="50"/>
    </location>
</feature>
<reference evidence="2" key="1">
    <citation type="journal article" date="2020" name="Fungal Divers.">
        <title>Resolving the Mortierellaceae phylogeny through synthesis of multi-gene phylogenetics and phylogenomics.</title>
        <authorList>
            <person name="Vandepol N."/>
            <person name="Liber J."/>
            <person name="Desiro A."/>
            <person name="Na H."/>
            <person name="Kennedy M."/>
            <person name="Barry K."/>
            <person name="Grigoriev I.V."/>
            <person name="Miller A.N."/>
            <person name="O'Donnell K."/>
            <person name="Stajich J.E."/>
            <person name="Bonito G."/>
        </authorList>
    </citation>
    <scope>NUCLEOTIDE SEQUENCE</scope>
    <source>
        <strain evidence="2">MES-2147</strain>
    </source>
</reference>
<feature type="compositionally biased region" description="Low complexity" evidence="1">
    <location>
        <begin position="25"/>
        <end position="34"/>
    </location>
</feature>
<proteinExistence type="predicted"/>
<feature type="non-terminal residue" evidence="2">
    <location>
        <position position="74"/>
    </location>
</feature>
<feature type="compositionally biased region" description="Low complexity" evidence="1">
    <location>
        <begin position="51"/>
        <end position="64"/>
    </location>
</feature>
<name>A0A9P6LTT9_9FUNG</name>
<protein>
    <submittedName>
        <fullName evidence="2">Uncharacterized protein</fullName>
    </submittedName>
</protein>
<keyword evidence="3" id="KW-1185">Reference proteome</keyword>
<gene>
    <name evidence="2" type="ORF">BGZ65_000326</name>
</gene>
<evidence type="ECO:0000313" key="2">
    <source>
        <dbReference type="EMBL" id="KAF9943768.1"/>
    </source>
</evidence>
<accession>A0A9P6LTT9</accession>
<comment type="caution">
    <text evidence="2">The sequence shown here is derived from an EMBL/GenBank/DDBJ whole genome shotgun (WGS) entry which is preliminary data.</text>
</comment>
<feature type="region of interest" description="Disordered" evidence="1">
    <location>
        <begin position="1"/>
        <end position="74"/>
    </location>
</feature>
<evidence type="ECO:0000256" key="1">
    <source>
        <dbReference type="SAM" id="MobiDB-lite"/>
    </source>
</evidence>
<organism evidence="2 3">
    <name type="scientific">Modicella reniformis</name>
    <dbReference type="NCBI Taxonomy" id="1440133"/>
    <lineage>
        <taxon>Eukaryota</taxon>
        <taxon>Fungi</taxon>
        <taxon>Fungi incertae sedis</taxon>
        <taxon>Mucoromycota</taxon>
        <taxon>Mortierellomycotina</taxon>
        <taxon>Mortierellomycetes</taxon>
        <taxon>Mortierellales</taxon>
        <taxon>Mortierellaceae</taxon>
        <taxon>Modicella</taxon>
    </lineage>
</organism>
<dbReference type="EMBL" id="JAAAHW010008867">
    <property type="protein sequence ID" value="KAF9943768.1"/>
    <property type="molecule type" value="Genomic_DNA"/>
</dbReference>
<dbReference type="AlphaFoldDB" id="A0A9P6LTT9"/>
<dbReference type="Proteomes" id="UP000749646">
    <property type="component" value="Unassembled WGS sequence"/>
</dbReference>